<accession>A0A382MNL6</accession>
<feature type="compositionally biased region" description="Basic and acidic residues" evidence="1">
    <location>
        <begin position="122"/>
        <end position="138"/>
    </location>
</feature>
<dbReference type="EMBL" id="UINC01094921">
    <property type="protein sequence ID" value="SVC50573.1"/>
    <property type="molecule type" value="Genomic_DNA"/>
</dbReference>
<feature type="compositionally biased region" description="Basic and acidic residues" evidence="1">
    <location>
        <begin position="86"/>
        <end position="115"/>
    </location>
</feature>
<feature type="region of interest" description="Disordered" evidence="1">
    <location>
        <begin position="68"/>
        <end position="138"/>
    </location>
</feature>
<evidence type="ECO:0000256" key="1">
    <source>
        <dbReference type="SAM" id="MobiDB-lite"/>
    </source>
</evidence>
<gene>
    <name evidence="2" type="ORF">METZ01_LOCUS303427</name>
</gene>
<evidence type="ECO:0000313" key="2">
    <source>
        <dbReference type="EMBL" id="SVC50573.1"/>
    </source>
</evidence>
<proteinExistence type="predicted"/>
<protein>
    <submittedName>
        <fullName evidence="2">Uncharacterized protein</fullName>
    </submittedName>
</protein>
<name>A0A382MNL6_9ZZZZ</name>
<sequence>MAFEGLICPACSNPLDETKLEEKMVCPECSTNLKQKKFLAFLEFLMMHGLVTNIDFFDQTLYGDEIKRTVEEKEQQDETNPDDYEDKASNMDYHEDTPDLKEVTTDEEEFRHWEGIEEDWQEFNRKNNPELNKKDGGR</sequence>
<organism evidence="2">
    <name type="scientific">marine metagenome</name>
    <dbReference type="NCBI Taxonomy" id="408172"/>
    <lineage>
        <taxon>unclassified sequences</taxon>
        <taxon>metagenomes</taxon>
        <taxon>ecological metagenomes</taxon>
    </lineage>
</organism>
<feature type="compositionally biased region" description="Acidic residues" evidence="1">
    <location>
        <begin position="74"/>
        <end position="85"/>
    </location>
</feature>
<dbReference type="AlphaFoldDB" id="A0A382MNL6"/>
<reference evidence="2" key="1">
    <citation type="submission" date="2018-05" db="EMBL/GenBank/DDBJ databases">
        <authorList>
            <person name="Lanie J.A."/>
            <person name="Ng W.-L."/>
            <person name="Kazmierczak K.M."/>
            <person name="Andrzejewski T.M."/>
            <person name="Davidsen T.M."/>
            <person name="Wayne K.J."/>
            <person name="Tettelin H."/>
            <person name="Glass J.I."/>
            <person name="Rusch D."/>
            <person name="Podicherti R."/>
            <person name="Tsui H.-C.T."/>
            <person name="Winkler M.E."/>
        </authorList>
    </citation>
    <scope>NUCLEOTIDE SEQUENCE</scope>
</reference>